<protein>
    <submittedName>
        <fullName evidence="4">Ribonuclease</fullName>
    </submittedName>
</protein>
<evidence type="ECO:0000256" key="3">
    <source>
        <dbReference type="SAM" id="SignalP"/>
    </source>
</evidence>
<dbReference type="InterPro" id="IPR033130">
    <property type="entry name" value="RNase_T2_His_AS_2"/>
</dbReference>
<dbReference type="InterPro" id="IPR001568">
    <property type="entry name" value="RNase_T2-like"/>
</dbReference>
<keyword evidence="3" id="KW-0732">Signal</keyword>
<dbReference type="PANTHER" id="PTHR11240:SF22">
    <property type="entry name" value="RIBONUCLEASE T2"/>
    <property type="match status" value="1"/>
</dbReference>
<reference evidence="4 5" key="1">
    <citation type="submission" date="2021-11" db="EMBL/GenBank/DDBJ databases">
        <authorList>
            <person name="Huq M.A."/>
        </authorList>
    </citation>
    <scope>NUCLEOTIDE SEQUENCE [LARGE SCALE GENOMIC DNA]</scope>
    <source>
        <strain evidence="4 5">MAHUQ-52</strain>
    </source>
</reference>
<dbReference type="RefSeq" id="WP_229434614.1">
    <property type="nucleotide sequence ID" value="NZ_JAJHPV010000022.1"/>
</dbReference>
<name>A0ABS8J024_9BURK</name>
<feature type="chain" id="PRO_5046740393" evidence="3">
    <location>
        <begin position="22"/>
        <end position="217"/>
    </location>
</feature>
<comment type="caution">
    <text evidence="4">The sequence shown here is derived from an EMBL/GenBank/DDBJ whole genome shotgun (WGS) entry which is preliminary data.</text>
</comment>
<evidence type="ECO:0000256" key="1">
    <source>
        <dbReference type="ARBA" id="ARBA00007469"/>
    </source>
</evidence>
<dbReference type="SUPFAM" id="SSF55895">
    <property type="entry name" value="Ribonuclease Rh-like"/>
    <property type="match status" value="1"/>
</dbReference>
<comment type="similarity">
    <text evidence="1 2">Belongs to the RNase T2 family.</text>
</comment>
<evidence type="ECO:0000256" key="2">
    <source>
        <dbReference type="RuleBase" id="RU004328"/>
    </source>
</evidence>
<organism evidence="4 5">
    <name type="scientific">Massilia agrisoli</name>
    <dbReference type="NCBI Taxonomy" id="2892444"/>
    <lineage>
        <taxon>Bacteria</taxon>
        <taxon>Pseudomonadati</taxon>
        <taxon>Pseudomonadota</taxon>
        <taxon>Betaproteobacteria</taxon>
        <taxon>Burkholderiales</taxon>
        <taxon>Oxalobacteraceae</taxon>
        <taxon>Telluria group</taxon>
        <taxon>Massilia</taxon>
    </lineage>
</organism>
<sequence>MVQPKTLLLVALLSLAATSQARRPADQPGNFDYYAVALSWSPSYCATRNDPDQCATGRRLGFVLHGLWPQYERGYPENCSTEKLPRHVKDQYSSLFPSERLAEHEWKKHGSCSGLDPAGYFILSGKLKNQVAIPRAFQQPTSPVRVSYGEFVQAFKAANPQMQQYSVLPFCAAGGRYLREVHVCYDKRGASRSCSEGQVKRSYSSCRQETFVLQNVR</sequence>
<proteinExistence type="inferred from homology"/>
<evidence type="ECO:0000313" key="5">
    <source>
        <dbReference type="Proteomes" id="UP001198701"/>
    </source>
</evidence>
<dbReference type="PANTHER" id="PTHR11240">
    <property type="entry name" value="RIBONUCLEASE T2"/>
    <property type="match status" value="1"/>
</dbReference>
<dbReference type="Gene3D" id="3.90.730.10">
    <property type="entry name" value="Ribonuclease T2-like"/>
    <property type="match status" value="1"/>
</dbReference>
<dbReference type="InterPro" id="IPR018188">
    <property type="entry name" value="RNase_T2_His_AS_1"/>
</dbReference>
<dbReference type="InterPro" id="IPR036430">
    <property type="entry name" value="RNase_T2-like_sf"/>
</dbReference>
<dbReference type="Proteomes" id="UP001198701">
    <property type="component" value="Unassembled WGS sequence"/>
</dbReference>
<feature type="signal peptide" evidence="3">
    <location>
        <begin position="1"/>
        <end position="21"/>
    </location>
</feature>
<dbReference type="PROSITE" id="PS00530">
    <property type="entry name" value="RNASE_T2_1"/>
    <property type="match status" value="1"/>
</dbReference>
<dbReference type="Pfam" id="PF00445">
    <property type="entry name" value="Ribonuclease_T2"/>
    <property type="match status" value="1"/>
</dbReference>
<keyword evidence="5" id="KW-1185">Reference proteome</keyword>
<dbReference type="PROSITE" id="PS00531">
    <property type="entry name" value="RNASE_T2_2"/>
    <property type="match status" value="1"/>
</dbReference>
<dbReference type="EMBL" id="JAJHPV010000022">
    <property type="protein sequence ID" value="MCC6073496.1"/>
    <property type="molecule type" value="Genomic_DNA"/>
</dbReference>
<evidence type="ECO:0000313" key="4">
    <source>
        <dbReference type="EMBL" id="MCC6073496.1"/>
    </source>
</evidence>
<gene>
    <name evidence="4" type="ORF">LMJ30_21415</name>
</gene>
<accession>A0ABS8J024</accession>